<reference evidence="3 4" key="1">
    <citation type="submission" date="2024-11" db="EMBL/GenBank/DDBJ databases">
        <title>Chromosome-level genome assembly of the freshwater bivalve Anodonta woodiana.</title>
        <authorList>
            <person name="Chen X."/>
        </authorList>
    </citation>
    <scope>NUCLEOTIDE SEQUENCE [LARGE SCALE GENOMIC DNA]</scope>
    <source>
        <strain evidence="3">MN2024</strain>
        <tissue evidence="3">Gills</tissue>
    </source>
</reference>
<feature type="region of interest" description="Disordered" evidence="1">
    <location>
        <begin position="162"/>
        <end position="202"/>
    </location>
</feature>
<dbReference type="Pfam" id="PF13676">
    <property type="entry name" value="TIR_2"/>
    <property type="match status" value="1"/>
</dbReference>
<feature type="region of interest" description="Disordered" evidence="1">
    <location>
        <begin position="227"/>
        <end position="254"/>
    </location>
</feature>
<evidence type="ECO:0000313" key="4">
    <source>
        <dbReference type="Proteomes" id="UP001634394"/>
    </source>
</evidence>
<feature type="compositionally biased region" description="Polar residues" evidence="1">
    <location>
        <begin position="189"/>
        <end position="202"/>
    </location>
</feature>
<evidence type="ECO:0000259" key="2">
    <source>
        <dbReference type="PROSITE" id="PS50104"/>
    </source>
</evidence>
<proteinExistence type="predicted"/>
<feature type="domain" description="TIR" evidence="2">
    <location>
        <begin position="12"/>
        <end position="157"/>
    </location>
</feature>
<dbReference type="EMBL" id="JBJQND010000001">
    <property type="protein sequence ID" value="KAL3891745.1"/>
    <property type="molecule type" value="Genomic_DNA"/>
</dbReference>
<accession>A0ABD3Y2M1</accession>
<dbReference type="SUPFAM" id="SSF52200">
    <property type="entry name" value="Toll/Interleukin receptor TIR domain"/>
    <property type="match status" value="1"/>
</dbReference>
<feature type="compositionally biased region" description="Basic and acidic residues" evidence="1">
    <location>
        <begin position="162"/>
        <end position="182"/>
    </location>
</feature>
<name>A0ABD3Y2M1_SINWO</name>
<comment type="caution">
    <text evidence="3">The sequence shown here is derived from an EMBL/GenBank/DDBJ whole genome shotgun (WGS) entry which is preliminary data.</text>
</comment>
<evidence type="ECO:0000313" key="3">
    <source>
        <dbReference type="EMBL" id="KAL3891745.1"/>
    </source>
</evidence>
<keyword evidence="4" id="KW-1185">Reference proteome</keyword>
<dbReference type="Gene3D" id="3.40.50.10140">
    <property type="entry name" value="Toll/interleukin-1 receptor homology (TIR) domain"/>
    <property type="match status" value="1"/>
</dbReference>
<sequence length="254" mass="28417">MAATTKPLSQGKSYHFHVIYNHAILTHLATDEQKLSLKFVEFLVDKLSSGGYTKCYYHDEHSIPGRDVFRELCRVIKESEWTVVVVTKEFSANGWVQYCRNTTFKKLIDERKEDSLIPIALGIDSIPEDMGAKEWLYFSADPETWSEGTVDKIIKVLDEGLPDNRAESDHPKEDHGDGRLRTDGGQLVGNPQPSLPATSNTVQNWSEKGSLVYLFATLCLSKRQPISSSAVVDRAKNPSNQTKKGGAGEDRKSK</sequence>
<dbReference type="PROSITE" id="PS50104">
    <property type="entry name" value="TIR"/>
    <property type="match status" value="1"/>
</dbReference>
<protein>
    <recommendedName>
        <fullName evidence="2">TIR domain-containing protein</fullName>
    </recommendedName>
</protein>
<organism evidence="3 4">
    <name type="scientific">Sinanodonta woodiana</name>
    <name type="common">Chinese pond mussel</name>
    <name type="synonym">Anodonta woodiana</name>
    <dbReference type="NCBI Taxonomy" id="1069815"/>
    <lineage>
        <taxon>Eukaryota</taxon>
        <taxon>Metazoa</taxon>
        <taxon>Spiralia</taxon>
        <taxon>Lophotrochozoa</taxon>
        <taxon>Mollusca</taxon>
        <taxon>Bivalvia</taxon>
        <taxon>Autobranchia</taxon>
        <taxon>Heteroconchia</taxon>
        <taxon>Palaeoheterodonta</taxon>
        <taxon>Unionida</taxon>
        <taxon>Unionoidea</taxon>
        <taxon>Unionidae</taxon>
        <taxon>Unioninae</taxon>
        <taxon>Sinanodonta</taxon>
    </lineage>
</organism>
<dbReference type="Proteomes" id="UP001634394">
    <property type="component" value="Unassembled WGS sequence"/>
</dbReference>
<evidence type="ECO:0000256" key="1">
    <source>
        <dbReference type="SAM" id="MobiDB-lite"/>
    </source>
</evidence>
<dbReference type="InterPro" id="IPR035897">
    <property type="entry name" value="Toll_tir_struct_dom_sf"/>
</dbReference>
<dbReference type="AlphaFoldDB" id="A0ABD3Y2M1"/>
<dbReference type="InterPro" id="IPR000157">
    <property type="entry name" value="TIR_dom"/>
</dbReference>
<gene>
    <name evidence="3" type="ORF">ACJMK2_003994</name>
</gene>